<protein>
    <recommendedName>
        <fullName evidence="3">thioredoxin-dependent peroxiredoxin</fullName>
        <ecNumber evidence="3">1.11.1.24</ecNumber>
    </recommendedName>
    <alternativeName>
        <fullName evidence="9">Thioredoxin peroxidase</fullName>
    </alternativeName>
    <alternativeName>
        <fullName evidence="11">Thioredoxin-dependent peroxiredoxin Bcp</fullName>
    </alternativeName>
</protein>
<dbReference type="STRING" id="207949.RED65_10549"/>
<keyword evidence="7" id="KW-1015">Disulfide bond</keyword>
<dbReference type="GO" id="GO:0045454">
    <property type="term" value="P:cell redox homeostasis"/>
    <property type="evidence" value="ECO:0007669"/>
    <property type="project" value="TreeGrafter"/>
</dbReference>
<evidence type="ECO:0000256" key="5">
    <source>
        <dbReference type="ARBA" id="ARBA00022862"/>
    </source>
</evidence>
<dbReference type="GO" id="GO:0005737">
    <property type="term" value="C:cytoplasm"/>
    <property type="evidence" value="ECO:0007669"/>
    <property type="project" value="TreeGrafter"/>
</dbReference>
<comment type="catalytic activity">
    <reaction evidence="12">
        <text>a hydroperoxide + [thioredoxin]-dithiol = an alcohol + [thioredoxin]-disulfide + H2O</text>
        <dbReference type="Rhea" id="RHEA:62620"/>
        <dbReference type="Rhea" id="RHEA-COMP:10698"/>
        <dbReference type="Rhea" id="RHEA-COMP:10700"/>
        <dbReference type="ChEBI" id="CHEBI:15377"/>
        <dbReference type="ChEBI" id="CHEBI:29950"/>
        <dbReference type="ChEBI" id="CHEBI:30879"/>
        <dbReference type="ChEBI" id="CHEBI:35924"/>
        <dbReference type="ChEBI" id="CHEBI:50058"/>
        <dbReference type="EC" id="1.11.1.24"/>
    </reaction>
</comment>
<dbReference type="InterPro" id="IPR000866">
    <property type="entry name" value="AhpC/TSA"/>
</dbReference>
<dbReference type="InterPro" id="IPR036249">
    <property type="entry name" value="Thioredoxin-like_sf"/>
</dbReference>
<evidence type="ECO:0000313" key="16">
    <source>
        <dbReference type="Proteomes" id="UP000004263"/>
    </source>
</evidence>
<evidence type="ECO:0000259" key="14">
    <source>
        <dbReference type="PROSITE" id="PS51352"/>
    </source>
</evidence>
<reference evidence="15 16" key="1">
    <citation type="submission" date="2006-03" db="EMBL/GenBank/DDBJ databases">
        <authorList>
            <person name="Pinhassi J."/>
            <person name="Pedros-Alio C."/>
            <person name="Ferriera S."/>
            <person name="Johnson J."/>
            <person name="Kravitz S."/>
            <person name="Halpern A."/>
            <person name="Remington K."/>
            <person name="Beeson K."/>
            <person name="Tran B."/>
            <person name="Rogers Y.-H."/>
            <person name="Friedman R."/>
            <person name="Venter J.C."/>
        </authorList>
    </citation>
    <scope>NUCLEOTIDE SEQUENCE [LARGE SCALE GENOMIC DNA]</scope>
    <source>
        <strain evidence="15 16">RED65</strain>
    </source>
</reference>
<organism evidence="15 16">
    <name type="scientific">Bermanella marisrubri</name>
    <dbReference type="NCBI Taxonomy" id="207949"/>
    <lineage>
        <taxon>Bacteria</taxon>
        <taxon>Pseudomonadati</taxon>
        <taxon>Pseudomonadota</taxon>
        <taxon>Gammaproteobacteria</taxon>
        <taxon>Oceanospirillales</taxon>
        <taxon>Oceanospirillaceae</taxon>
        <taxon>Bermanella</taxon>
    </lineage>
</organism>
<proteinExistence type="inferred from homology"/>
<comment type="similarity">
    <text evidence="10">Belongs to the peroxiredoxin family. BCP/PrxQ subfamily.</text>
</comment>
<feature type="active site" description="Cysteine sulfenic acid (-SOH) intermediate; for peroxidase activity" evidence="13">
    <location>
        <position position="46"/>
    </location>
</feature>
<evidence type="ECO:0000256" key="7">
    <source>
        <dbReference type="ARBA" id="ARBA00023157"/>
    </source>
</evidence>
<dbReference type="PIRSF" id="PIRSF000239">
    <property type="entry name" value="AHPC"/>
    <property type="match status" value="1"/>
</dbReference>
<feature type="domain" description="Thioredoxin" evidence="14">
    <location>
        <begin position="4"/>
        <end position="155"/>
    </location>
</feature>
<dbReference type="Proteomes" id="UP000004263">
    <property type="component" value="Unassembled WGS sequence"/>
</dbReference>
<evidence type="ECO:0000256" key="4">
    <source>
        <dbReference type="ARBA" id="ARBA00022559"/>
    </source>
</evidence>
<evidence type="ECO:0000256" key="12">
    <source>
        <dbReference type="ARBA" id="ARBA00049091"/>
    </source>
</evidence>
<dbReference type="Pfam" id="PF00578">
    <property type="entry name" value="AhpC-TSA"/>
    <property type="match status" value="1"/>
</dbReference>
<evidence type="ECO:0000256" key="13">
    <source>
        <dbReference type="PIRSR" id="PIRSR000239-1"/>
    </source>
</evidence>
<dbReference type="InterPro" id="IPR024706">
    <property type="entry name" value="Peroxiredoxin_AhpC-typ"/>
</dbReference>
<sequence length="155" mass="17653">MQKPDIGKVAPAFTTLNEKGEKVALKDFRGKKVVLYFYPKAMTPGCTSQACGLRDTKKELEKHNTIALGISPDAPSRLMKFIERDNLNFSLLSDEDHKIAEKYGVWGLKKFMGKEYDGIHRTTFIIDEDGKLINIMDKFKTKTHHEDVLAYLESL</sequence>
<dbReference type="AlphaFoldDB" id="Q1N5W6"/>
<accession>Q1N5W6</accession>
<keyword evidence="8" id="KW-0676">Redox-active center</keyword>
<dbReference type="Gene3D" id="3.40.30.10">
    <property type="entry name" value="Glutaredoxin"/>
    <property type="match status" value="1"/>
</dbReference>
<dbReference type="PROSITE" id="PS51352">
    <property type="entry name" value="THIOREDOXIN_2"/>
    <property type="match status" value="1"/>
</dbReference>
<dbReference type="OrthoDB" id="9812811at2"/>
<dbReference type="EC" id="1.11.1.24" evidence="3"/>
<dbReference type="SUPFAM" id="SSF52833">
    <property type="entry name" value="Thioredoxin-like"/>
    <property type="match status" value="1"/>
</dbReference>
<evidence type="ECO:0000313" key="15">
    <source>
        <dbReference type="EMBL" id="EAT13826.1"/>
    </source>
</evidence>
<dbReference type="PANTHER" id="PTHR42801">
    <property type="entry name" value="THIOREDOXIN-DEPENDENT PEROXIDE REDUCTASE"/>
    <property type="match status" value="1"/>
</dbReference>
<evidence type="ECO:0000256" key="11">
    <source>
        <dbReference type="ARBA" id="ARBA00042639"/>
    </source>
</evidence>
<gene>
    <name evidence="15" type="primary">bcp</name>
    <name evidence="15" type="ORF">RED65_10549</name>
</gene>
<keyword evidence="16" id="KW-1185">Reference proteome</keyword>
<evidence type="ECO:0000256" key="3">
    <source>
        <dbReference type="ARBA" id="ARBA00013017"/>
    </source>
</evidence>
<evidence type="ECO:0000256" key="10">
    <source>
        <dbReference type="ARBA" id="ARBA00038489"/>
    </source>
</evidence>
<evidence type="ECO:0000256" key="6">
    <source>
        <dbReference type="ARBA" id="ARBA00023002"/>
    </source>
</evidence>
<dbReference type="GO" id="GO:0034599">
    <property type="term" value="P:cellular response to oxidative stress"/>
    <property type="evidence" value="ECO:0007669"/>
    <property type="project" value="TreeGrafter"/>
</dbReference>
<dbReference type="HOGENOM" id="CLU_042529_14_1_6"/>
<dbReference type="EMBL" id="AAQH01000001">
    <property type="protein sequence ID" value="EAT13826.1"/>
    <property type="molecule type" value="Genomic_DNA"/>
</dbReference>
<evidence type="ECO:0000256" key="9">
    <source>
        <dbReference type="ARBA" id="ARBA00032824"/>
    </source>
</evidence>
<comment type="caution">
    <text evidence="15">The sequence shown here is derived from an EMBL/GenBank/DDBJ whole genome shotgun (WGS) entry which is preliminary data.</text>
</comment>
<comment type="subunit">
    <text evidence="2">Monomer.</text>
</comment>
<keyword evidence="5" id="KW-0049">Antioxidant</keyword>
<dbReference type="InterPro" id="IPR050924">
    <property type="entry name" value="Peroxiredoxin_BCP/PrxQ"/>
</dbReference>
<dbReference type="NCBIfam" id="NF006960">
    <property type="entry name" value="PRK09437.1"/>
    <property type="match status" value="1"/>
</dbReference>
<dbReference type="GO" id="GO:0008379">
    <property type="term" value="F:thioredoxin peroxidase activity"/>
    <property type="evidence" value="ECO:0007669"/>
    <property type="project" value="TreeGrafter"/>
</dbReference>
<name>Q1N5W6_9GAMM</name>
<dbReference type="CDD" id="cd03017">
    <property type="entry name" value="PRX_BCP"/>
    <property type="match status" value="1"/>
</dbReference>
<comment type="function">
    <text evidence="1">Thiol-specific peroxidase that catalyzes the reduction of hydrogen peroxide and organic hydroperoxides to water and alcohols, respectively. Plays a role in cell protection against oxidative stress by detoxifying peroxides and as sensor of hydrogen peroxide-mediated signaling events.</text>
</comment>
<evidence type="ECO:0000256" key="1">
    <source>
        <dbReference type="ARBA" id="ARBA00003330"/>
    </source>
</evidence>
<evidence type="ECO:0000256" key="2">
    <source>
        <dbReference type="ARBA" id="ARBA00011245"/>
    </source>
</evidence>
<dbReference type="PANTHER" id="PTHR42801:SF4">
    <property type="entry name" value="AHPC_TSA FAMILY PROTEIN"/>
    <property type="match status" value="1"/>
</dbReference>
<evidence type="ECO:0000256" key="8">
    <source>
        <dbReference type="ARBA" id="ARBA00023284"/>
    </source>
</evidence>
<keyword evidence="4 15" id="KW-0575">Peroxidase</keyword>
<dbReference type="InterPro" id="IPR013766">
    <property type="entry name" value="Thioredoxin_domain"/>
</dbReference>
<dbReference type="FunFam" id="3.40.30.10:FF:000007">
    <property type="entry name" value="Thioredoxin-dependent thiol peroxidase"/>
    <property type="match status" value="1"/>
</dbReference>
<keyword evidence="6 15" id="KW-0560">Oxidoreductase</keyword>
<dbReference type="RefSeq" id="WP_007017247.1">
    <property type="nucleotide sequence ID" value="NZ_CH724113.1"/>
</dbReference>